<dbReference type="InterPro" id="IPR001851">
    <property type="entry name" value="ABC_transp_permease"/>
</dbReference>
<evidence type="ECO:0000256" key="8">
    <source>
        <dbReference type="ARBA" id="ARBA00023136"/>
    </source>
</evidence>
<dbReference type="GO" id="GO:0005886">
    <property type="term" value="C:plasma membrane"/>
    <property type="evidence" value="ECO:0007669"/>
    <property type="project" value="UniProtKB-SubCell"/>
</dbReference>
<evidence type="ECO:0000256" key="3">
    <source>
        <dbReference type="ARBA" id="ARBA00022475"/>
    </source>
</evidence>
<dbReference type="PATRIC" id="fig|1128398.3.peg.2492"/>
<dbReference type="GO" id="GO:0015190">
    <property type="term" value="F:L-leucine transmembrane transporter activity"/>
    <property type="evidence" value="ECO:0007669"/>
    <property type="project" value="TreeGrafter"/>
</dbReference>
<evidence type="ECO:0000256" key="6">
    <source>
        <dbReference type="ARBA" id="ARBA00022970"/>
    </source>
</evidence>
<dbReference type="PANTHER" id="PTHR11795">
    <property type="entry name" value="BRANCHED-CHAIN AMINO ACID TRANSPORT SYSTEM PERMEASE PROTEIN LIVH"/>
    <property type="match status" value="1"/>
</dbReference>
<feature type="transmembrane region" description="Helical" evidence="10">
    <location>
        <begin position="12"/>
        <end position="36"/>
    </location>
</feature>
<evidence type="ECO:0000313" key="11">
    <source>
        <dbReference type="EMBL" id="AFS79412.1"/>
    </source>
</evidence>
<feature type="transmembrane region" description="Helical" evidence="10">
    <location>
        <begin position="96"/>
        <end position="115"/>
    </location>
</feature>
<protein>
    <submittedName>
        <fullName evidence="11">High-affinity branched-chain amino acid ABC transporter system permease protein LivH</fullName>
    </submittedName>
</protein>
<feature type="transmembrane region" description="Helical" evidence="10">
    <location>
        <begin position="66"/>
        <end position="84"/>
    </location>
</feature>
<evidence type="ECO:0000256" key="1">
    <source>
        <dbReference type="ARBA" id="ARBA00004651"/>
    </source>
</evidence>
<feature type="transmembrane region" description="Helical" evidence="10">
    <location>
        <begin position="189"/>
        <end position="212"/>
    </location>
</feature>
<evidence type="ECO:0000313" key="12">
    <source>
        <dbReference type="Proteomes" id="UP000006094"/>
    </source>
</evidence>
<dbReference type="Pfam" id="PF02653">
    <property type="entry name" value="BPD_transp_2"/>
    <property type="match status" value="1"/>
</dbReference>
<dbReference type="GO" id="GO:0015188">
    <property type="term" value="F:L-isoleucine transmembrane transporter activity"/>
    <property type="evidence" value="ECO:0007669"/>
    <property type="project" value="TreeGrafter"/>
</dbReference>
<evidence type="ECO:0000256" key="10">
    <source>
        <dbReference type="SAM" id="Phobius"/>
    </source>
</evidence>
<dbReference type="KEGG" id="cad:Curi_c24170"/>
<dbReference type="PANTHER" id="PTHR11795:SF371">
    <property type="entry name" value="HIGH-AFFINITY BRANCHED-CHAIN AMINO ACID TRANSPORT SYSTEM PERMEASE PROTEIN LIVH"/>
    <property type="match status" value="1"/>
</dbReference>
<dbReference type="GO" id="GO:0015808">
    <property type="term" value="P:L-alanine transport"/>
    <property type="evidence" value="ECO:0007669"/>
    <property type="project" value="TreeGrafter"/>
</dbReference>
<feature type="transmembrane region" description="Helical" evidence="10">
    <location>
        <begin position="263"/>
        <end position="279"/>
    </location>
</feature>
<name>K0B2R5_GOTA9</name>
<dbReference type="GO" id="GO:0042941">
    <property type="term" value="P:D-alanine transmembrane transport"/>
    <property type="evidence" value="ECO:0007669"/>
    <property type="project" value="TreeGrafter"/>
</dbReference>
<keyword evidence="5 10" id="KW-0812">Transmembrane</keyword>
<dbReference type="STRING" id="1128398.Curi_c24170"/>
<keyword evidence="7 10" id="KW-1133">Transmembrane helix</keyword>
<proteinExistence type="inferred from homology"/>
<dbReference type="CDD" id="cd06582">
    <property type="entry name" value="TM_PBP1_LivH_like"/>
    <property type="match status" value="1"/>
</dbReference>
<organism evidence="11 12">
    <name type="scientific">Gottschalkia acidurici (strain ATCC 7906 / DSM 604 / BCRC 14475 / CIP 104303 / KCTC 5404 / NCIMB 10678 / 9a)</name>
    <name type="common">Clostridium acidurici</name>
    <dbReference type="NCBI Taxonomy" id="1128398"/>
    <lineage>
        <taxon>Bacteria</taxon>
        <taxon>Bacillati</taxon>
        <taxon>Bacillota</taxon>
        <taxon>Tissierellia</taxon>
        <taxon>Tissierellales</taxon>
        <taxon>Gottschalkiaceae</taxon>
        <taxon>Gottschalkia</taxon>
    </lineage>
</organism>
<dbReference type="HOGENOM" id="CLU_039929_3_0_9"/>
<feature type="transmembrane region" description="Helical" evidence="10">
    <location>
        <begin position="141"/>
        <end position="160"/>
    </location>
</feature>
<evidence type="ECO:0000256" key="5">
    <source>
        <dbReference type="ARBA" id="ARBA00022692"/>
    </source>
</evidence>
<dbReference type="InterPro" id="IPR052157">
    <property type="entry name" value="BCAA_transport_permease"/>
</dbReference>
<dbReference type="GO" id="GO:0015192">
    <property type="term" value="F:L-phenylalanine transmembrane transporter activity"/>
    <property type="evidence" value="ECO:0007669"/>
    <property type="project" value="TreeGrafter"/>
</dbReference>
<evidence type="ECO:0000256" key="2">
    <source>
        <dbReference type="ARBA" id="ARBA00022448"/>
    </source>
</evidence>
<accession>K0B2R5</accession>
<comment type="similarity">
    <text evidence="9">Belongs to the binding-protein-dependent transport system permease family. LivHM subfamily.</text>
</comment>
<keyword evidence="6" id="KW-0029">Amino-acid transport</keyword>
<dbReference type="GO" id="GO:0005304">
    <property type="term" value="F:L-valine transmembrane transporter activity"/>
    <property type="evidence" value="ECO:0007669"/>
    <property type="project" value="TreeGrafter"/>
</dbReference>
<sequence length="293" mass="31503">MFLEFMEHLSNGIALGSIYALTAIGFTMVYGIIRLINFAHGDIYMVGAFLTLTGVTLLNLPIIAAFLFGMVGAAIFGILIAKFAYSPVFKAPRINLFLSAIGMAIFLENFAMLIWGPETQSFPDVINNTVYNILGMRVSKLQIIILLTTIVLVVILNYIIKYTRMGRAMRCTSQDMDASRLMGINTNRIVYFTFALGSTLGAAAGALVGMYYKAVFPMMGFVPGLKAFIAAVIGGIGSIPGAMIGGLIMGVSESLGAAYISSGYRDAIAFIILIIILLVKPSGILGKSDREKV</sequence>
<dbReference type="AlphaFoldDB" id="K0B2R5"/>
<evidence type="ECO:0000256" key="9">
    <source>
        <dbReference type="ARBA" id="ARBA00037998"/>
    </source>
</evidence>
<keyword evidence="12" id="KW-1185">Reference proteome</keyword>
<comment type="subcellular location">
    <subcellularLocation>
        <location evidence="1">Cell membrane</location>
        <topology evidence="1">Multi-pass membrane protein</topology>
    </subcellularLocation>
</comment>
<evidence type="ECO:0000256" key="7">
    <source>
        <dbReference type="ARBA" id="ARBA00022989"/>
    </source>
</evidence>
<keyword evidence="4" id="KW-0997">Cell inner membrane</keyword>
<dbReference type="Proteomes" id="UP000006094">
    <property type="component" value="Chromosome"/>
</dbReference>
<keyword evidence="3" id="KW-1003">Cell membrane</keyword>
<dbReference type="eggNOG" id="COG0559">
    <property type="taxonomic scope" value="Bacteria"/>
</dbReference>
<keyword evidence="2" id="KW-0813">Transport</keyword>
<reference evidence="11 12" key="1">
    <citation type="journal article" date="2012" name="PLoS ONE">
        <title>The purine-utilizing bacterium Clostridium acidurici 9a: a genome-guided metabolic reconsideration.</title>
        <authorList>
            <person name="Hartwich K."/>
            <person name="Poehlein A."/>
            <person name="Daniel R."/>
        </authorList>
    </citation>
    <scope>NUCLEOTIDE SEQUENCE [LARGE SCALE GENOMIC DNA]</scope>
    <source>
        <strain evidence="12">ATCC 7906 / DSM 604 / BCRC 14475 / CIP 104303 / KCTC 5404 / NCIMB 10678 / 9a</strain>
    </source>
</reference>
<keyword evidence="8 10" id="KW-0472">Membrane</keyword>
<feature type="transmembrane region" description="Helical" evidence="10">
    <location>
        <begin position="227"/>
        <end position="251"/>
    </location>
</feature>
<evidence type="ECO:0000256" key="4">
    <source>
        <dbReference type="ARBA" id="ARBA00022519"/>
    </source>
</evidence>
<gene>
    <name evidence="11" type="primary">livH2</name>
    <name evidence="11" type="ordered locus">Curi_c24170</name>
</gene>
<dbReference type="GO" id="GO:1903806">
    <property type="term" value="P:L-isoleucine import across plasma membrane"/>
    <property type="evidence" value="ECO:0007669"/>
    <property type="project" value="TreeGrafter"/>
</dbReference>
<dbReference type="RefSeq" id="WP_014968546.1">
    <property type="nucleotide sequence ID" value="NC_018664.1"/>
</dbReference>
<dbReference type="OrthoDB" id="9807115at2"/>
<dbReference type="EMBL" id="CP003326">
    <property type="protein sequence ID" value="AFS79412.1"/>
    <property type="molecule type" value="Genomic_DNA"/>
</dbReference>